<keyword evidence="9" id="KW-0067">ATP-binding</keyword>
<dbReference type="Pfam" id="PF08448">
    <property type="entry name" value="PAS_4"/>
    <property type="match status" value="1"/>
</dbReference>
<dbReference type="GO" id="GO:0005524">
    <property type="term" value="F:ATP binding"/>
    <property type="evidence" value="ECO:0007669"/>
    <property type="project" value="UniProtKB-KW"/>
</dbReference>
<comment type="subcellular location">
    <subcellularLocation>
        <location evidence="2">Membrane</location>
        <topology evidence="2">Multi-pass membrane protein</topology>
    </subcellularLocation>
</comment>
<keyword evidence="11" id="KW-0902">Two-component regulatory system</keyword>
<dbReference type="Gene3D" id="6.10.340.10">
    <property type="match status" value="1"/>
</dbReference>
<evidence type="ECO:0000256" key="4">
    <source>
        <dbReference type="ARBA" id="ARBA00022553"/>
    </source>
</evidence>
<evidence type="ECO:0000256" key="11">
    <source>
        <dbReference type="ARBA" id="ARBA00023012"/>
    </source>
</evidence>
<evidence type="ECO:0000259" key="15">
    <source>
        <dbReference type="PROSITE" id="PS50112"/>
    </source>
</evidence>
<dbReference type="InterPro" id="IPR004358">
    <property type="entry name" value="Sig_transdc_His_kin-like_C"/>
</dbReference>
<name>A0A7C4EW11_9BACT</name>
<dbReference type="InterPro" id="IPR035965">
    <property type="entry name" value="PAS-like_dom_sf"/>
</dbReference>
<dbReference type="GO" id="GO:0030295">
    <property type="term" value="F:protein kinase activator activity"/>
    <property type="evidence" value="ECO:0007669"/>
    <property type="project" value="TreeGrafter"/>
</dbReference>
<dbReference type="InterPro" id="IPR003661">
    <property type="entry name" value="HisK_dim/P_dom"/>
</dbReference>
<dbReference type="SUPFAM" id="SSF47384">
    <property type="entry name" value="Homodimeric domain of signal transducing histidine kinase"/>
    <property type="match status" value="1"/>
</dbReference>
<keyword evidence="5" id="KW-0808">Transferase</keyword>
<evidence type="ECO:0000256" key="8">
    <source>
        <dbReference type="ARBA" id="ARBA00022777"/>
    </source>
</evidence>
<evidence type="ECO:0000256" key="10">
    <source>
        <dbReference type="ARBA" id="ARBA00022989"/>
    </source>
</evidence>
<dbReference type="InterPro" id="IPR017232">
    <property type="entry name" value="NtrY"/>
</dbReference>
<dbReference type="CDD" id="cd00130">
    <property type="entry name" value="PAS"/>
    <property type="match status" value="1"/>
</dbReference>
<evidence type="ECO:0000256" key="3">
    <source>
        <dbReference type="ARBA" id="ARBA00012438"/>
    </source>
</evidence>
<dbReference type="GO" id="GO:0007234">
    <property type="term" value="P:osmosensory signaling via phosphorelay pathway"/>
    <property type="evidence" value="ECO:0007669"/>
    <property type="project" value="TreeGrafter"/>
</dbReference>
<keyword evidence="12 13" id="KW-0472">Membrane</keyword>
<evidence type="ECO:0000256" key="9">
    <source>
        <dbReference type="ARBA" id="ARBA00022840"/>
    </source>
</evidence>
<keyword evidence="4" id="KW-0597">Phosphoprotein</keyword>
<dbReference type="InterPro" id="IPR003660">
    <property type="entry name" value="HAMP_dom"/>
</dbReference>
<dbReference type="PANTHER" id="PTHR42878">
    <property type="entry name" value="TWO-COMPONENT HISTIDINE KINASE"/>
    <property type="match status" value="1"/>
</dbReference>
<keyword evidence="7" id="KW-0547">Nucleotide-binding</keyword>
<feature type="transmembrane region" description="Helical" evidence="13">
    <location>
        <begin position="268"/>
        <end position="288"/>
    </location>
</feature>
<dbReference type="SMART" id="SM00387">
    <property type="entry name" value="HATPase_c"/>
    <property type="match status" value="1"/>
</dbReference>
<dbReference type="Pfam" id="PF00672">
    <property type="entry name" value="HAMP"/>
    <property type="match status" value="1"/>
</dbReference>
<feature type="domain" description="PAS" evidence="15">
    <location>
        <begin position="390"/>
        <end position="460"/>
    </location>
</feature>
<dbReference type="SUPFAM" id="SSF55874">
    <property type="entry name" value="ATPase domain of HSP90 chaperone/DNA topoisomerase II/histidine kinase"/>
    <property type="match status" value="1"/>
</dbReference>
<dbReference type="PROSITE" id="PS50109">
    <property type="entry name" value="HIS_KIN"/>
    <property type="match status" value="1"/>
</dbReference>
<dbReference type="Gene3D" id="3.30.565.10">
    <property type="entry name" value="Histidine kinase-like ATPase, C-terminal domain"/>
    <property type="match status" value="1"/>
</dbReference>
<feature type="transmembrane region" description="Helical" evidence="13">
    <location>
        <begin position="300"/>
        <end position="322"/>
    </location>
</feature>
<dbReference type="InterPro" id="IPR013656">
    <property type="entry name" value="PAS_4"/>
</dbReference>
<evidence type="ECO:0000256" key="2">
    <source>
        <dbReference type="ARBA" id="ARBA00004141"/>
    </source>
</evidence>
<accession>A0A7C4EW11</accession>
<dbReference type="SUPFAM" id="SSF158472">
    <property type="entry name" value="HAMP domain-like"/>
    <property type="match status" value="1"/>
</dbReference>
<evidence type="ECO:0000259" key="16">
    <source>
        <dbReference type="PROSITE" id="PS50885"/>
    </source>
</evidence>
<keyword evidence="8" id="KW-0418">Kinase</keyword>
<dbReference type="PROSITE" id="PS50885">
    <property type="entry name" value="HAMP"/>
    <property type="match status" value="1"/>
</dbReference>
<dbReference type="CDD" id="cd06225">
    <property type="entry name" value="HAMP"/>
    <property type="match status" value="1"/>
</dbReference>
<dbReference type="SMART" id="SM00388">
    <property type="entry name" value="HisKA"/>
    <property type="match status" value="1"/>
</dbReference>
<gene>
    <name evidence="17" type="ORF">ENV54_10285</name>
</gene>
<feature type="transmembrane region" description="Helical" evidence="13">
    <location>
        <begin position="97"/>
        <end position="118"/>
    </location>
</feature>
<comment type="catalytic activity">
    <reaction evidence="1">
        <text>ATP + protein L-histidine = ADP + protein N-phospho-L-histidine.</text>
        <dbReference type="EC" id="2.7.13.3"/>
    </reaction>
</comment>
<proteinExistence type="predicted"/>
<evidence type="ECO:0000256" key="1">
    <source>
        <dbReference type="ARBA" id="ARBA00000085"/>
    </source>
</evidence>
<dbReference type="InterPro" id="IPR000014">
    <property type="entry name" value="PAS"/>
</dbReference>
<dbReference type="AlphaFoldDB" id="A0A7C4EW11"/>
<organism evidence="17">
    <name type="scientific">Desulfomonile tiedjei</name>
    <dbReference type="NCBI Taxonomy" id="2358"/>
    <lineage>
        <taxon>Bacteria</taxon>
        <taxon>Pseudomonadati</taxon>
        <taxon>Thermodesulfobacteriota</taxon>
        <taxon>Desulfomonilia</taxon>
        <taxon>Desulfomonilales</taxon>
        <taxon>Desulfomonilaceae</taxon>
        <taxon>Desulfomonile</taxon>
    </lineage>
</organism>
<dbReference type="SMART" id="SM00304">
    <property type="entry name" value="HAMP"/>
    <property type="match status" value="1"/>
</dbReference>
<dbReference type="CDD" id="cd00082">
    <property type="entry name" value="HisKA"/>
    <property type="match status" value="1"/>
</dbReference>
<evidence type="ECO:0000256" key="7">
    <source>
        <dbReference type="ARBA" id="ARBA00022741"/>
    </source>
</evidence>
<sequence length="738" mass="82199">MSPPVNPELERRKRRRELGVALFAAILIGLLFLTEAQLAKSSDDIPLAGHLLLFGLLSVVTLLLILMIFFLIRNLFKLFFERRRNILGSNIKTRLSLAFVALTLIPTVVLFIASAGVLHTTIESWFKTQVEESLQSALVVAQTYYQYAAEKVLSSASRLAGTIQAEDLLDPSQQDYLKKYIRDRLSLEGISSVQIYFADAAPPLLIKDASISQVAVPPPPPSFLKIGFGGNETSQIIPLEGGSDLIRGIVPIKGSPPGRQHAVLVADYYIPTSLATRLLTVSTAYGDYQEAKRMRGPIKTIYILILLVVALLVIFIGFWFGMTMARDITDPILSLAEGTEKIAAGDLDVHIEPTGDDELSVLVKSFNKMAEDLRKGRDELIRMNLDLESRRKYMETILRNIAAGVLALDAEQRISAVNNSARIILGIEDSDVVGKPYEEVLPHPSASMVRNALDELFRTEKEIVEQQVTLTFPRHVVTLLCFFSRLKDEDGRDVGFVLVCEDITYLLKAQRMAAWREVARRIAHEIKNPLTPIQLNAQRIRKKYMDRLHPDSDVLDRCTRTIIDQVEVLKNMVNEFSRFARMPAATLAPNDINKLVEEVVELYSEGSEGTIFRSELDPNLPLLAIDKEQMKRAIVNLMDNAAAAVGADGEVTVRTRYNKALSLASVEVSDNGPGIDPKDKDRLFEPYFSRRPGGTGLGLTIVNTIVADHNGFVRIRDNADKGVTFVIELPVKRQVAER</sequence>
<dbReference type="GO" id="GO:0016020">
    <property type="term" value="C:membrane"/>
    <property type="evidence" value="ECO:0007669"/>
    <property type="project" value="UniProtKB-SubCell"/>
</dbReference>
<keyword evidence="6 13" id="KW-0812">Transmembrane</keyword>
<dbReference type="InterPro" id="IPR036890">
    <property type="entry name" value="HATPase_C_sf"/>
</dbReference>
<evidence type="ECO:0000256" key="6">
    <source>
        <dbReference type="ARBA" id="ARBA00022692"/>
    </source>
</evidence>
<dbReference type="PRINTS" id="PR00344">
    <property type="entry name" value="BCTRLSENSOR"/>
</dbReference>
<comment type="caution">
    <text evidence="17">The sequence shown here is derived from an EMBL/GenBank/DDBJ whole genome shotgun (WGS) entry which is preliminary data.</text>
</comment>
<dbReference type="InterPro" id="IPR036097">
    <property type="entry name" value="HisK_dim/P_sf"/>
</dbReference>
<evidence type="ECO:0000313" key="17">
    <source>
        <dbReference type="EMBL" id="HGH61673.1"/>
    </source>
</evidence>
<dbReference type="SMART" id="SM00091">
    <property type="entry name" value="PAS"/>
    <property type="match status" value="1"/>
</dbReference>
<evidence type="ECO:0000259" key="14">
    <source>
        <dbReference type="PROSITE" id="PS50109"/>
    </source>
</evidence>
<dbReference type="InterPro" id="IPR050351">
    <property type="entry name" value="BphY/WalK/GraS-like"/>
</dbReference>
<dbReference type="SUPFAM" id="SSF55785">
    <property type="entry name" value="PYP-like sensor domain (PAS domain)"/>
    <property type="match status" value="1"/>
</dbReference>
<dbReference type="PIRSF" id="PIRSF037532">
    <property type="entry name" value="STHK_NtrY"/>
    <property type="match status" value="1"/>
</dbReference>
<dbReference type="Pfam" id="PF02518">
    <property type="entry name" value="HATPase_c"/>
    <property type="match status" value="1"/>
</dbReference>
<keyword evidence="10 13" id="KW-1133">Transmembrane helix</keyword>
<dbReference type="NCBIfam" id="TIGR00229">
    <property type="entry name" value="sensory_box"/>
    <property type="match status" value="1"/>
</dbReference>
<dbReference type="EC" id="2.7.13.3" evidence="3"/>
<dbReference type="InterPro" id="IPR003594">
    <property type="entry name" value="HATPase_dom"/>
</dbReference>
<dbReference type="Gene3D" id="1.10.287.130">
    <property type="match status" value="1"/>
</dbReference>
<dbReference type="GO" id="GO:0000155">
    <property type="term" value="F:phosphorelay sensor kinase activity"/>
    <property type="evidence" value="ECO:0007669"/>
    <property type="project" value="InterPro"/>
</dbReference>
<evidence type="ECO:0000256" key="12">
    <source>
        <dbReference type="ARBA" id="ARBA00023136"/>
    </source>
</evidence>
<dbReference type="Pfam" id="PF00512">
    <property type="entry name" value="HisKA"/>
    <property type="match status" value="1"/>
</dbReference>
<reference evidence="17" key="1">
    <citation type="journal article" date="2020" name="mSystems">
        <title>Genome- and Community-Level Interaction Insights into Carbon Utilization and Element Cycling Functions of Hydrothermarchaeota in Hydrothermal Sediment.</title>
        <authorList>
            <person name="Zhou Z."/>
            <person name="Liu Y."/>
            <person name="Xu W."/>
            <person name="Pan J."/>
            <person name="Luo Z.H."/>
            <person name="Li M."/>
        </authorList>
    </citation>
    <scope>NUCLEOTIDE SEQUENCE [LARGE SCALE GENOMIC DNA]</scope>
    <source>
        <strain evidence="17">SpSt-769</strain>
    </source>
</reference>
<dbReference type="PROSITE" id="PS50112">
    <property type="entry name" value="PAS"/>
    <property type="match status" value="1"/>
</dbReference>
<dbReference type="EMBL" id="DTGT01000332">
    <property type="protein sequence ID" value="HGH61673.1"/>
    <property type="molecule type" value="Genomic_DNA"/>
</dbReference>
<protein>
    <recommendedName>
        <fullName evidence="3">histidine kinase</fullName>
        <ecNumber evidence="3">2.7.13.3</ecNumber>
    </recommendedName>
</protein>
<dbReference type="Gene3D" id="3.30.450.20">
    <property type="entry name" value="PAS domain"/>
    <property type="match status" value="1"/>
</dbReference>
<evidence type="ECO:0000256" key="5">
    <source>
        <dbReference type="ARBA" id="ARBA00022679"/>
    </source>
</evidence>
<dbReference type="GO" id="GO:0000156">
    <property type="term" value="F:phosphorelay response regulator activity"/>
    <property type="evidence" value="ECO:0007669"/>
    <property type="project" value="TreeGrafter"/>
</dbReference>
<feature type="domain" description="Histidine kinase" evidence="14">
    <location>
        <begin position="521"/>
        <end position="733"/>
    </location>
</feature>
<feature type="domain" description="HAMP" evidence="16">
    <location>
        <begin position="326"/>
        <end position="378"/>
    </location>
</feature>
<evidence type="ECO:0000256" key="13">
    <source>
        <dbReference type="SAM" id="Phobius"/>
    </source>
</evidence>
<dbReference type="PANTHER" id="PTHR42878:SF7">
    <property type="entry name" value="SENSOR HISTIDINE KINASE GLRK"/>
    <property type="match status" value="1"/>
</dbReference>
<feature type="transmembrane region" description="Helical" evidence="13">
    <location>
        <begin position="51"/>
        <end position="76"/>
    </location>
</feature>
<dbReference type="InterPro" id="IPR005467">
    <property type="entry name" value="His_kinase_dom"/>
</dbReference>